<evidence type="ECO:0000256" key="6">
    <source>
        <dbReference type="ARBA" id="ARBA00022827"/>
    </source>
</evidence>
<dbReference type="Proteomes" id="UP001321786">
    <property type="component" value="Chromosome"/>
</dbReference>
<sequence>MKIKDMFKEKSPTVSFEIFPPKRDYPIDTIYKTIDELAIYKPDFISVTYGAGGSTKDHTIEIASKIKNEYNIETIAHLTCVTSTKDKILSTLDELKENNIENILALRGDIPDSYKNLNSWTPEYKYAHELITDIKNNGDFSIGGACYPEGHIESKNRVSDLKYLKQKTDKGLDFLITQLFFDNNLFYQFKENLELLDIKKPVIAGILPVINIKQIKKIQELSGCNLPPKFIKILNKYEHSPKALEEAGIAYAVDQIIDLMSDGVDGIHIYTMNKPYITKKIMKSIKTIRSTLNTNIS</sequence>
<dbReference type="GO" id="GO:0009086">
    <property type="term" value="P:methionine biosynthetic process"/>
    <property type="evidence" value="ECO:0007669"/>
    <property type="project" value="UniProtKB-KW"/>
</dbReference>
<evidence type="ECO:0000313" key="13">
    <source>
        <dbReference type="EMBL" id="BEP29637.1"/>
    </source>
</evidence>
<dbReference type="EMBL" id="AP028654">
    <property type="protein sequence ID" value="BEP29637.1"/>
    <property type="molecule type" value="Genomic_DNA"/>
</dbReference>
<dbReference type="InterPro" id="IPR029041">
    <property type="entry name" value="FAD-linked_oxidoreductase-like"/>
</dbReference>
<protein>
    <recommendedName>
        <fullName evidence="12">Methylenetetrahydrofolate reductase</fullName>
        <ecNumber evidence="12">1.5.1.54</ecNumber>
    </recommendedName>
</protein>
<evidence type="ECO:0000256" key="3">
    <source>
        <dbReference type="ARBA" id="ARBA00006743"/>
    </source>
</evidence>
<proteinExistence type="inferred from homology"/>
<comment type="catalytic activity">
    <reaction evidence="11">
        <text>(6S)-5-methyl-5,6,7,8-tetrahydrofolate + NAD(+) = (6R)-5,10-methylene-5,6,7,8-tetrahydrofolate + NADH + H(+)</text>
        <dbReference type="Rhea" id="RHEA:19821"/>
        <dbReference type="ChEBI" id="CHEBI:15378"/>
        <dbReference type="ChEBI" id="CHEBI:15636"/>
        <dbReference type="ChEBI" id="CHEBI:18608"/>
        <dbReference type="ChEBI" id="CHEBI:57540"/>
        <dbReference type="ChEBI" id="CHEBI:57945"/>
        <dbReference type="EC" id="1.5.1.54"/>
    </reaction>
    <physiologicalReaction direction="right-to-left" evidence="11">
        <dbReference type="Rhea" id="RHEA:19823"/>
    </physiologicalReaction>
</comment>
<dbReference type="PANTHER" id="PTHR45754:SF3">
    <property type="entry name" value="METHYLENETETRAHYDROFOLATE REDUCTASE (NADPH)"/>
    <property type="match status" value="1"/>
</dbReference>
<evidence type="ECO:0000256" key="2">
    <source>
        <dbReference type="ARBA" id="ARBA00004777"/>
    </source>
</evidence>
<evidence type="ECO:0000256" key="5">
    <source>
        <dbReference type="ARBA" id="ARBA00022630"/>
    </source>
</evidence>
<gene>
    <name evidence="13" type="primary">metF</name>
    <name evidence="13" type="ORF">HLPR_19680</name>
</gene>
<evidence type="ECO:0000256" key="4">
    <source>
        <dbReference type="ARBA" id="ARBA00022605"/>
    </source>
</evidence>
<dbReference type="GO" id="GO:0071949">
    <property type="term" value="F:FAD binding"/>
    <property type="evidence" value="ECO:0007669"/>
    <property type="project" value="TreeGrafter"/>
</dbReference>
<dbReference type="NCBIfam" id="TIGR00676">
    <property type="entry name" value="fadh2"/>
    <property type="match status" value="1"/>
</dbReference>
<evidence type="ECO:0000256" key="9">
    <source>
        <dbReference type="ARBA" id="ARBA00023167"/>
    </source>
</evidence>
<dbReference type="InterPro" id="IPR003171">
    <property type="entry name" value="Mehydrof_redctse-like"/>
</dbReference>
<dbReference type="AlphaFoldDB" id="A0AAU9ECF5"/>
<dbReference type="GO" id="GO:0106312">
    <property type="term" value="F:methylenetetrahydrofolate reductase (NADH) activity"/>
    <property type="evidence" value="ECO:0007669"/>
    <property type="project" value="UniProtKB-EC"/>
</dbReference>
<keyword evidence="4" id="KW-0028">Amino-acid biosynthesis</keyword>
<dbReference type="RefSeq" id="WP_338535262.1">
    <property type="nucleotide sequence ID" value="NZ_AP028654.1"/>
</dbReference>
<dbReference type="SUPFAM" id="SSF51730">
    <property type="entry name" value="FAD-linked oxidoreductase"/>
    <property type="match status" value="1"/>
</dbReference>
<dbReference type="Gene3D" id="3.20.20.220">
    <property type="match status" value="1"/>
</dbReference>
<dbReference type="InterPro" id="IPR004620">
    <property type="entry name" value="MTHF_reductase_bac"/>
</dbReference>
<name>A0AAU9ECF5_9FIRM</name>
<organism evidence="13 14">
    <name type="scientific">Helicovermis profundi</name>
    <dbReference type="NCBI Taxonomy" id="3065157"/>
    <lineage>
        <taxon>Bacteria</taxon>
        <taxon>Bacillati</taxon>
        <taxon>Bacillota</taxon>
        <taxon>Clostridia</taxon>
        <taxon>Helicovermis</taxon>
    </lineage>
</organism>
<keyword evidence="7 12" id="KW-0560">Oxidoreductase</keyword>
<evidence type="ECO:0000256" key="7">
    <source>
        <dbReference type="ARBA" id="ARBA00023002"/>
    </source>
</evidence>
<dbReference type="EC" id="1.5.1.54" evidence="12"/>
<dbReference type="CDD" id="cd00537">
    <property type="entry name" value="MTHFR"/>
    <property type="match status" value="1"/>
</dbReference>
<dbReference type="GO" id="GO:0005829">
    <property type="term" value="C:cytosol"/>
    <property type="evidence" value="ECO:0007669"/>
    <property type="project" value="InterPro"/>
</dbReference>
<comment type="cofactor">
    <cofactor evidence="1 12">
        <name>FAD</name>
        <dbReference type="ChEBI" id="CHEBI:57692"/>
    </cofactor>
</comment>
<evidence type="ECO:0000313" key="14">
    <source>
        <dbReference type="Proteomes" id="UP001321786"/>
    </source>
</evidence>
<keyword evidence="14" id="KW-1185">Reference proteome</keyword>
<keyword evidence="8" id="KW-0520">NAD</keyword>
<accession>A0AAU9ECF5</accession>
<keyword evidence="9" id="KW-0486">Methionine biosynthesis</keyword>
<dbReference type="PANTHER" id="PTHR45754">
    <property type="entry name" value="METHYLENETETRAHYDROFOLATE REDUCTASE"/>
    <property type="match status" value="1"/>
</dbReference>
<evidence type="ECO:0000256" key="11">
    <source>
        <dbReference type="ARBA" id="ARBA00048628"/>
    </source>
</evidence>
<keyword evidence="6 12" id="KW-0274">FAD</keyword>
<comment type="similarity">
    <text evidence="3 12">Belongs to the methylenetetrahydrofolate reductase family.</text>
</comment>
<keyword evidence="5 12" id="KW-0285">Flavoprotein</keyword>
<evidence type="ECO:0000256" key="1">
    <source>
        <dbReference type="ARBA" id="ARBA00001974"/>
    </source>
</evidence>
<evidence type="ECO:0000256" key="8">
    <source>
        <dbReference type="ARBA" id="ARBA00023027"/>
    </source>
</evidence>
<evidence type="ECO:0000256" key="12">
    <source>
        <dbReference type="RuleBase" id="RU003862"/>
    </source>
</evidence>
<comment type="pathway">
    <text evidence="10">Amino-acid biosynthesis; L-methionine biosynthesis via de novo pathway.</text>
</comment>
<dbReference type="Pfam" id="PF02219">
    <property type="entry name" value="MTHFR"/>
    <property type="match status" value="1"/>
</dbReference>
<comment type="pathway">
    <text evidence="2 12">One-carbon metabolism; tetrahydrofolate interconversion.</text>
</comment>
<evidence type="ECO:0000256" key="10">
    <source>
        <dbReference type="ARBA" id="ARBA00034478"/>
    </source>
</evidence>
<dbReference type="GO" id="GO:0035999">
    <property type="term" value="P:tetrahydrofolate interconversion"/>
    <property type="evidence" value="ECO:0007669"/>
    <property type="project" value="TreeGrafter"/>
</dbReference>
<reference evidence="13 14" key="1">
    <citation type="submission" date="2023-08" db="EMBL/GenBank/DDBJ databases">
        <title>Helicovermis profunda gen. nov., sp. nov., a novel mesophilic, fermentative bacterium within the Bacillota from a deep-sea hydrothermal vent chimney.</title>
        <authorList>
            <person name="Miyazaki U."/>
            <person name="Mizutani D."/>
            <person name="Hashimoto Y."/>
            <person name="Tame A."/>
            <person name="Sawayama S."/>
            <person name="Miyazaki J."/>
            <person name="Takai K."/>
            <person name="Nakagawa S."/>
        </authorList>
    </citation>
    <scope>NUCLEOTIDE SEQUENCE [LARGE SCALE GENOMIC DNA]</scope>
    <source>
        <strain evidence="13 14">S502</strain>
    </source>
</reference>
<dbReference type="KEGG" id="hprf:HLPR_19680"/>